<gene>
    <name evidence="1" type="ORF">ALECFALPRED_005016</name>
</gene>
<name>A0A8H3IKL3_9LECA</name>
<dbReference type="Proteomes" id="UP000664203">
    <property type="component" value="Unassembled WGS sequence"/>
</dbReference>
<keyword evidence="2" id="KW-1185">Reference proteome</keyword>
<protein>
    <submittedName>
        <fullName evidence="1">Uncharacterized protein</fullName>
    </submittedName>
</protein>
<accession>A0A8H3IKL3</accession>
<dbReference type="EMBL" id="CAJPDR010000308">
    <property type="protein sequence ID" value="CAF9931477.1"/>
    <property type="molecule type" value="Genomic_DNA"/>
</dbReference>
<sequence>MTLPSINVLLNFTNELKSTAPPNPCYYKPSGSFQTLKFYDYGAQIAAWYDVYLSLKSAARDAKKHGSEEVMGWRERQYGSANVRLLLHPGPSMTWGMLMEAIRGIAEFVTHYQFLDMDFDVVQTGLVMGTGILTVV</sequence>
<proteinExistence type="predicted"/>
<reference evidence="1" key="1">
    <citation type="submission" date="2021-03" db="EMBL/GenBank/DDBJ databases">
        <authorList>
            <person name="Tagirdzhanova G."/>
        </authorList>
    </citation>
    <scope>NUCLEOTIDE SEQUENCE</scope>
</reference>
<evidence type="ECO:0000313" key="1">
    <source>
        <dbReference type="EMBL" id="CAF9931477.1"/>
    </source>
</evidence>
<evidence type="ECO:0000313" key="2">
    <source>
        <dbReference type="Proteomes" id="UP000664203"/>
    </source>
</evidence>
<organism evidence="1 2">
    <name type="scientific">Alectoria fallacina</name>
    <dbReference type="NCBI Taxonomy" id="1903189"/>
    <lineage>
        <taxon>Eukaryota</taxon>
        <taxon>Fungi</taxon>
        <taxon>Dikarya</taxon>
        <taxon>Ascomycota</taxon>
        <taxon>Pezizomycotina</taxon>
        <taxon>Lecanoromycetes</taxon>
        <taxon>OSLEUM clade</taxon>
        <taxon>Lecanoromycetidae</taxon>
        <taxon>Lecanorales</taxon>
        <taxon>Lecanorineae</taxon>
        <taxon>Parmeliaceae</taxon>
        <taxon>Alectoria</taxon>
    </lineage>
</organism>
<comment type="caution">
    <text evidence="1">The sequence shown here is derived from an EMBL/GenBank/DDBJ whole genome shotgun (WGS) entry which is preliminary data.</text>
</comment>
<dbReference type="AlphaFoldDB" id="A0A8H3IKL3"/>